<comment type="similarity">
    <text evidence="1 2">Belongs to the DegT/DnrJ/EryC1 family.</text>
</comment>
<protein>
    <submittedName>
        <fullName evidence="3">3-amino-5-hydroxybenzoate synthase</fullName>
    </submittedName>
</protein>
<dbReference type="InterPro" id="IPR015424">
    <property type="entry name" value="PyrdxlP-dep_Trfase"/>
</dbReference>
<dbReference type="PROSITE" id="PS51318">
    <property type="entry name" value="TAT"/>
    <property type="match status" value="1"/>
</dbReference>
<evidence type="ECO:0000313" key="3">
    <source>
        <dbReference type="EMBL" id="GAA4440482.1"/>
    </source>
</evidence>
<dbReference type="InterPro" id="IPR015422">
    <property type="entry name" value="PyrdxlP-dep_Trfase_small"/>
</dbReference>
<dbReference type="CDD" id="cd00616">
    <property type="entry name" value="AHBA_syn"/>
    <property type="match status" value="1"/>
</dbReference>
<dbReference type="EMBL" id="BAABEY010000024">
    <property type="protein sequence ID" value="GAA4440482.1"/>
    <property type="molecule type" value="Genomic_DNA"/>
</dbReference>
<dbReference type="RefSeq" id="WP_345029458.1">
    <property type="nucleotide sequence ID" value="NZ_BAABEY010000024.1"/>
</dbReference>
<name>A0ABP8M1Q0_9BACT</name>
<evidence type="ECO:0000313" key="4">
    <source>
        <dbReference type="Proteomes" id="UP001501508"/>
    </source>
</evidence>
<gene>
    <name evidence="3" type="primary">rifK</name>
    <name evidence="3" type="ORF">GCM10023091_24190</name>
</gene>
<dbReference type="Proteomes" id="UP001501508">
    <property type="component" value="Unassembled WGS sequence"/>
</dbReference>
<reference evidence="4" key="1">
    <citation type="journal article" date="2019" name="Int. J. Syst. Evol. Microbiol.">
        <title>The Global Catalogue of Microorganisms (GCM) 10K type strain sequencing project: providing services to taxonomists for standard genome sequencing and annotation.</title>
        <authorList>
            <consortium name="The Broad Institute Genomics Platform"/>
            <consortium name="The Broad Institute Genome Sequencing Center for Infectious Disease"/>
            <person name="Wu L."/>
            <person name="Ma J."/>
        </authorList>
    </citation>
    <scope>NUCLEOTIDE SEQUENCE [LARGE SCALE GENOMIC DNA]</scope>
    <source>
        <strain evidence="4">JCM 31920</strain>
    </source>
</reference>
<dbReference type="Gene3D" id="3.40.640.10">
    <property type="entry name" value="Type I PLP-dependent aspartate aminotransferase-like (Major domain)"/>
    <property type="match status" value="1"/>
</dbReference>
<dbReference type="InterPro" id="IPR000653">
    <property type="entry name" value="DegT/StrS_aminotransferase"/>
</dbReference>
<proteinExistence type="inferred from homology"/>
<dbReference type="SUPFAM" id="SSF53383">
    <property type="entry name" value="PLP-dependent transferases"/>
    <property type="match status" value="1"/>
</dbReference>
<sequence>MEETKEQLNRRTFIQTLSAATIGAGLSAPTILTAGADTAKPALLGGPKAHPGQFPQWPIFDKSEHSALSETLESRHWGRLNNNSTVKKFEAEYSRLTGAERTLAVSSGTSALYTILGALDIGPGDEVVIPVYTFIATYNVVALNYALPVFVDTDPESFQIDASKIEGALTKNTKVIMPVHIGGSPADLDRIIPIGQRAGIPVVEDACQAHLAEWKGKKVGTIGLAGAFSFQSSKNLNSGEGGAIITNNSKFADACYDFHNQGRGGNTSGFLAGSTGTRGTNLRMTEFQGSLLRAQMARVNAQTKHRWENAQYLNKMLAEIPGITPAKLHAGTTMSAYHLYMFRYNKAHFAGLSREKFLEALTAEGIPNSPGYGRMNSETYVTALAGNRHYLSVYGEKRMKEWLEQNQCPQNDHLTKNESVWLFQTMLLGSRQEMEQIVEAVRKIQKYAKELA</sequence>
<dbReference type="Gene3D" id="3.90.1150.10">
    <property type="entry name" value="Aspartate Aminotransferase, domain 1"/>
    <property type="match status" value="1"/>
</dbReference>
<dbReference type="Pfam" id="PF01041">
    <property type="entry name" value="DegT_DnrJ_EryC1"/>
    <property type="match status" value="1"/>
</dbReference>
<dbReference type="InterPro" id="IPR006311">
    <property type="entry name" value="TAT_signal"/>
</dbReference>
<accession>A0ABP8M1Q0</accession>
<dbReference type="PANTHER" id="PTHR30244">
    <property type="entry name" value="TRANSAMINASE"/>
    <property type="match status" value="1"/>
</dbReference>
<dbReference type="InterPro" id="IPR015421">
    <property type="entry name" value="PyrdxlP-dep_Trfase_major"/>
</dbReference>
<keyword evidence="4" id="KW-1185">Reference proteome</keyword>
<dbReference type="PANTHER" id="PTHR30244:SF34">
    <property type="entry name" value="DTDP-4-AMINO-4,6-DIDEOXYGALACTOSE TRANSAMINASE"/>
    <property type="match status" value="1"/>
</dbReference>
<comment type="caution">
    <text evidence="3">The sequence shown here is derived from an EMBL/GenBank/DDBJ whole genome shotgun (WGS) entry which is preliminary data.</text>
</comment>
<evidence type="ECO:0000256" key="2">
    <source>
        <dbReference type="RuleBase" id="RU004508"/>
    </source>
</evidence>
<evidence type="ECO:0000256" key="1">
    <source>
        <dbReference type="ARBA" id="ARBA00037999"/>
    </source>
</evidence>
<organism evidence="3 4">
    <name type="scientific">Ravibacter arvi</name>
    <dbReference type="NCBI Taxonomy" id="2051041"/>
    <lineage>
        <taxon>Bacteria</taxon>
        <taxon>Pseudomonadati</taxon>
        <taxon>Bacteroidota</taxon>
        <taxon>Cytophagia</taxon>
        <taxon>Cytophagales</taxon>
        <taxon>Spirosomataceae</taxon>
        <taxon>Ravibacter</taxon>
    </lineage>
</organism>
<keyword evidence="2" id="KW-0663">Pyridoxal phosphate</keyword>